<dbReference type="GO" id="GO:0016020">
    <property type="term" value="C:membrane"/>
    <property type="evidence" value="ECO:0007669"/>
    <property type="project" value="UniProtKB-SubCell"/>
</dbReference>
<keyword evidence="2 5" id="KW-0812">Transmembrane</keyword>
<accession>A0A1H0S2Q1</accession>
<dbReference type="InterPro" id="IPR032710">
    <property type="entry name" value="NTF2-like_dom_sf"/>
</dbReference>
<dbReference type="STRING" id="91360.SAMN05660330_02504"/>
<evidence type="ECO:0000256" key="5">
    <source>
        <dbReference type="SAM" id="Phobius"/>
    </source>
</evidence>
<dbReference type="InterPro" id="IPR035658">
    <property type="entry name" value="TrbF"/>
</dbReference>
<dbReference type="Gene3D" id="3.10.450.230">
    <property type="entry name" value="VirB8 protein"/>
    <property type="match status" value="1"/>
</dbReference>
<organism evidence="7 8">
    <name type="scientific">Desulforhopalus singaporensis</name>
    <dbReference type="NCBI Taxonomy" id="91360"/>
    <lineage>
        <taxon>Bacteria</taxon>
        <taxon>Pseudomonadati</taxon>
        <taxon>Thermodesulfobacteriota</taxon>
        <taxon>Desulfobulbia</taxon>
        <taxon>Desulfobulbales</taxon>
        <taxon>Desulfocapsaceae</taxon>
        <taxon>Desulforhopalus</taxon>
    </lineage>
</organism>
<evidence type="ECO:0000259" key="6">
    <source>
        <dbReference type="Pfam" id="PF04335"/>
    </source>
</evidence>
<evidence type="ECO:0000256" key="4">
    <source>
        <dbReference type="ARBA" id="ARBA00023136"/>
    </source>
</evidence>
<dbReference type="InterPro" id="IPR007430">
    <property type="entry name" value="VirB8"/>
</dbReference>
<dbReference type="Pfam" id="PF04335">
    <property type="entry name" value="VirB8"/>
    <property type="match status" value="1"/>
</dbReference>
<dbReference type="Proteomes" id="UP000199073">
    <property type="component" value="Unassembled WGS sequence"/>
</dbReference>
<protein>
    <submittedName>
        <fullName evidence="7">Type IV secretion system protein VirB5</fullName>
    </submittedName>
</protein>
<dbReference type="CDD" id="cd16425">
    <property type="entry name" value="TrbF"/>
    <property type="match status" value="1"/>
</dbReference>
<gene>
    <name evidence="7" type="ORF">SAMN05660330_02504</name>
</gene>
<evidence type="ECO:0000256" key="1">
    <source>
        <dbReference type="ARBA" id="ARBA00004167"/>
    </source>
</evidence>
<proteinExistence type="predicted"/>
<dbReference type="SUPFAM" id="SSF54427">
    <property type="entry name" value="NTF2-like"/>
    <property type="match status" value="1"/>
</dbReference>
<dbReference type="OrthoDB" id="597581at2"/>
<evidence type="ECO:0000313" key="7">
    <source>
        <dbReference type="EMBL" id="SDP35964.1"/>
    </source>
</evidence>
<name>A0A1H0S2Q1_9BACT</name>
<evidence type="ECO:0000256" key="3">
    <source>
        <dbReference type="ARBA" id="ARBA00022989"/>
    </source>
</evidence>
<feature type="domain" description="Bacterial virulence protein VirB8" evidence="6">
    <location>
        <begin position="14"/>
        <end position="215"/>
    </location>
</feature>
<dbReference type="EMBL" id="FNJI01000017">
    <property type="protein sequence ID" value="SDP35964.1"/>
    <property type="molecule type" value="Genomic_DNA"/>
</dbReference>
<dbReference type="RefSeq" id="WP_092223321.1">
    <property type="nucleotide sequence ID" value="NZ_FNJI01000017.1"/>
</dbReference>
<sequence length="221" mass="24708">MSKEQSTNHYLAGKRAWSELYGSFIEERNRWRMVAMIAVTAALVLGLANIWQLTQAKVTPYVVEVDRAGRVSGVTAAAAIESRQEVIQYSLASFITAWRTVTADISLQEKFVKQASFVSIGAAKGALGEWYAQNNPYKNSEKKLVEVRIASLPLYVSGNTWSAEWEEITRNHAGDLQEHRNYKANLVIRKKAPETQMEIMRNATGIYVSEVSVSEKTNGGF</sequence>
<comment type="subcellular location">
    <subcellularLocation>
        <location evidence="1">Membrane</location>
        <topology evidence="1">Single-pass membrane protein</topology>
    </subcellularLocation>
</comment>
<keyword evidence="3 5" id="KW-1133">Transmembrane helix</keyword>
<keyword evidence="8" id="KW-1185">Reference proteome</keyword>
<reference evidence="7 8" key="1">
    <citation type="submission" date="2016-10" db="EMBL/GenBank/DDBJ databases">
        <authorList>
            <person name="de Groot N.N."/>
        </authorList>
    </citation>
    <scope>NUCLEOTIDE SEQUENCE [LARGE SCALE GENOMIC DNA]</scope>
    <source>
        <strain evidence="7 8">DSM 12130</strain>
    </source>
</reference>
<evidence type="ECO:0000256" key="2">
    <source>
        <dbReference type="ARBA" id="ARBA00022692"/>
    </source>
</evidence>
<feature type="transmembrane region" description="Helical" evidence="5">
    <location>
        <begin position="33"/>
        <end position="51"/>
    </location>
</feature>
<keyword evidence="4 5" id="KW-0472">Membrane</keyword>
<evidence type="ECO:0000313" key="8">
    <source>
        <dbReference type="Proteomes" id="UP000199073"/>
    </source>
</evidence>
<dbReference type="AlphaFoldDB" id="A0A1H0S2Q1"/>